<name>A0A8J4RVQ8_9ROSI</name>
<dbReference type="OrthoDB" id="542418at2759"/>
<evidence type="ECO:0000256" key="4">
    <source>
        <dbReference type="ARBA" id="ARBA00023054"/>
    </source>
</evidence>
<reference evidence="7" key="1">
    <citation type="submission" date="2020-03" db="EMBL/GenBank/DDBJ databases">
        <title>Castanea mollissima Vanexum genome sequencing.</title>
        <authorList>
            <person name="Staton M."/>
        </authorList>
    </citation>
    <scope>NUCLEOTIDE SEQUENCE</scope>
    <source>
        <tissue evidence="7">Leaf</tissue>
    </source>
</reference>
<feature type="compositionally biased region" description="Pro residues" evidence="6">
    <location>
        <begin position="23"/>
        <end position="39"/>
    </location>
</feature>
<keyword evidence="3" id="KW-0802">TPR repeat</keyword>
<gene>
    <name evidence="7" type="ORF">CMV_006258</name>
</gene>
<proteinExistence type="predicted"/>
<keyword evidence="8" id="KW-1185">Reference proteome</keyword>
<dbReference type="PANTHER" id="PTHR36326:SF4">
    <property type="entry name" value="PROTEIN POLLENLESS 3-LIKE 1"/>
    <property type="match status" value="1"/>
</dbReference>
<evidence type="ECO:0000256" key="5">
    <source>
        <dbReference type="ARBA" id="ARBA00023242"/>
    </source>
</evidence>
<keyword evidence="2" id="KW-0677">Repeat</keyword>
<dbReference type="Proteomes" id="UP000737018">
    <property type="component" value="Unassembled WGS sequence"/>
</dbReference>
<evidence type="ECO:0000256" key="1">
    <source>
        <dbReference type="ARBA" id="ARBA00004123"/>
    </source>
</evidence>
<accession>A0A8J4RVQ8</accession>
<dbReference type="EMBL" id="JRKL02000583">
    <property type="protein sequence ID" value="KAF3969998.1"/>
    <property type="molecule type" value="Genomic_DNA"/>
</dbReference>
<evidence type="ECO:0000313" key="7">
    <source>
        <dbReference type="EMBL" id="KAF3969998.1"/>
    </source>
</evidence>
<dbReference type="AlphaFoldDB" id="A0A8J4RVQ8"/>
<evidence type="ECO:0000256" key="3">
    <source>
        <dbReference type="ARBA" id="ARBA00022803"/>
    </source>
</evidence>
<feature type="region of interest" description="Disordered" evidence="6">
    <location>
        <begin position="1"/>
        <end position="79"/>
    </location>
</feature>
<feature type="compositionally biased region" description="Basic residues" evidence="6">
    <location>
        <begin position="50"/>
        <end position="61"/>
    </location>
</feature>
<dbReference type="InterPro" id="IPR044961">
    <property type="entry name" value="MS5/SDI1"/>
</dbReference>
<evidence type="ECO:0000256" key="2">
    <source>
        <dbReference type="ARBA" id="ARBA00022737"/>
    </source>
</evidence>
<keyword evidence="4" id="KW-0175">Coiled coil</keyword>
<comment type="caution">
    <text evidence="7">The sequence shown here is derived from an EMBL/GenBank/DDBJ whole genome shotgun (WGS) entry which is preliminary data.</text>
</comment>
<keyword evidence="5" id="KW-0539">Nucleus</keyword>
<dbReference type="GO" id="GO:0005634">
    <property type="term" value="C:nucleus"/>
    <property type="evidence" value="ECO:0007669"/>
    <property type="project" value="UniProtKB-SubCell"/>
</dbReference>
<protein>
    <submittedName>
        <fullName evidence="7">Uncharacterized protein</fullName>
    </submittedName>
</protein>
<comment type="subcellular location">
    <subcellularLocation>
        <location evidence="1">Nucleus</location>
    </subcellularLocation>
</comment>
<organism evidence="7 8">
    <name type="scientific">Castanea mollissima</name>
    <name type="common">Chinese chestnut</name>
    <dbReference type="NCBI Taxonomy" id="60419"/>
    <lineage>
        <taxon>Eukaryota</taxon>
        <taxon>Viridiplantae</taxon>
        <taxon>Streptophyta</taxon>
        <taxon>Embryophyta</taxon>
        <taxon>Tracheophyta</taxon>
        <taxon>Spermatophyta</taxon>
        <taxon>Magnoliopsida</taxon>
        <taxon>eudicotyledons</taxon>
        <taxon>Gunneridae</taxon>
        <taxon>Pentapetalae</taxon>
        <taxon>rosids</taxon>
        <taxon>fabids</taxon>
        <taxon>Fagales</taxon>
        <taxon>Fagaceae</taxon>
        <taxon>Castanea</taxon>
    </lineage>
</organism>
<evidence type="ECO:0000256" key="6">
    <source>
        <dbReference type="SAM" id="MobiDB-lite"/>
    </source>
</evidence>
<evidence type="ECO:0000313" key="8">
    <source>
        <dbReference type="Proteomes" id="UP000737018"/>
    </source>
</evidence>
<sequence>MAAETLLLSSGVVANGDLSSNPNPNPNPYPNSNPNPIPNPTKKSRDTERRLRRRRKQKKNSKASQAPSSDADDDDSSTGVGCDLCRPEVVLGYKAVKSCVHIQQLPDRCYSFTVRHPLMVVGTADCNLIVFNLQNPLLIDKDPRKAISLFWSAINAGDRLDSALKDMAIVMKQLDQSDKAIEAIKSFRHLCPYDSQESLGNVLVELYKPDSPDQSQIPFRLMGTMSGSRIPGDQRQITLALPLHFVDVITVSDGVQSFADASGMYSKNTPLSSNDISGQGTLLQDSAPQLIGRSAASPSATTATSFDNTTTSPLQYANSSRAGNLLCKDWDRTSCLSCMICRVSRSFSRKNPSGLSLLREMLASAGAREMSVCSLGKVISSGKAVIEESLCSLTPKLHLDIHHLICLDISPDIDVLQDPLLQPAGSKLQGGTMCCLQQLTNSCLLCSIFVDCGFLFNNKMEKVFLKQPKVFFRWFLLS</sequence>
<dbReference type="PANTHER" id="PTHR36326">
    <property type="entry name" value="PROTEIN POLLENLESS 3-LIKE 2"/>
    <property type="match status" value="1"/>
</dbReference>